<comment type="subunit">
    <text evidence="10">Probably interacts with PlsX.</text>
</comment>
<keyword evidence="1 10" id="KW-1003">Cell membrane</keyword>
<comment type="subcellular location">
    <subcellularLocation>
        <location evidence="10">Cell membrane</location>
        <topology evidence="10">Multi-pass membrane protein</topology>
    </subcellularLocation>
</comment>
<keyword evidence="8 10" id="KW-0594">Phospholipid biosynthesis</keyword>
<keyword evidence="12" id="KW-1185">Reference proteome</keyword>
<feature type="transmembrane region" description="Helical" evidence="10">
    <location>
        <begin position="198"/>
        <end position="218"/>
    </location>
</feature>
<keyword evidence="11" id="KW-0012">Acyltransferase</keyword>
<feature type="transmembrane region" description="Helical" evidence="10">
    <location>
        <begin position="136"/>
        <end position="163"/>
    </location>
</feature>
<feature type="transmembrane region" description="Helical" evidence="10">
    <location>
        <begin position="7"/>
        <end position="31"/>
    </location>
</feature>
<evidence type="ECO:0000256" key="7">
    <source>
        <dbReference type="ARBA" id="ARBA00023136"/>
    </source>
</evidence>
<dbReference type="NCBIfam" id="TIGR00023">
    <property type="entry name" value="glycerol-3-phosphate 1-O-acyltransferase PlsY"/>
    <property type="match status" value="1"/>
</dbReference>
<feature type="transmembrane region" description="Helical" evidence="10">
    <location>
        <begin position="170"/>
        <end position="192"/>
    </location>
</feature>
<dbReference type="EMBL" id="CP021422">
    <property type="protein sequence ID" value="ASB39931.1"/>
    <property type="molecule type" value="Genomic_DNA"/>
</dbReference>
<keyword evidence="6 10" id="KW-0443">Lipid metabolism</keyword>
<evidence type="ECO:0000256" key="3">
    <source>
        <dbReference type="ARBA" id="ARBA00022679"/>
    </source>
</evidence>
<comment type="function">
    <text evidence="10">Catalyzes the transfer of an acyl group from acyl-phosphate (acyl-PO(4)) to glycerol-3-phosphate (G3P) to form lysophosphatidic acid (LPA). This enzyme utilizes acyl-phosphate as fatty acyl donor, but not acyl-CoA or acyl-ACP.</text>
</comment>
<keyword evidence="4 10" id="KW-0812">Transmembrane</keyword>
<dbReference type="Pfam" id="PF02660">
    <property type="entry name" value="G3P_acyltransf"/>
    <property type="match status" value="1"/>
</dbReference>
<keyword evidence="5 10" id="KW-1133">Transmembrane helix</keyword>
<comment type="pathway">
    <text evidence="10">Lipid metabolism; phospholipid metabolism.</text>
</comment>
<dbReference type="PANTHER" id="PTHR30309:SF0">
    <property type="entry name" value="GLYCEROL-3-PHOSPHATE ACYLTRANSFERASE-RELATED"/>
    <property type="match status" value="1"/>
</dbReference>
<dbReference type="GO" id="GO:0016746">
    <property type="term" value="F:acyltransferase activity"/>
    <property type="evidence" value="ECO:0007669"/>
    <property type="project" value="UniProtKB-KW"/>
</dbReference>
<dbReference type="InterPro" id="IPR003811">
    <property type="entry name" value="G3P_acylTferase_PlsY"/>
</dbReference>
<evidence type="ECO:0000256" key="1">
    <source>
        <dbReference type="ARBA" id="ARBA00022475"/>
    </source>
</evidence>
<accession>A0ABN5A3G7</accession>
<evidence type="ECO:0000256" key="5">
    <source>
        <dbReference type="ARBA" id="ARBA00022989"/>
    </source>
</evidence>
<evidence type="ECO:0000256" key="9">
    <source>
        <dbReference type="ARBA" id="ARBA00023264"/>
    </source>
</evidence>
<proteinExistence type="inferred from homology"/>
<comment type="similarity">
    <text evidence="10">Belongs to the PlsY family.</text>
</comment>
<evidence type="ECO:0000256" key="10">
    <source>
        <dbReference type="HAMAP-Rule" id="MF_01043"/>
    </source>
</evidence>
<comment type="catalytic activity">
    <reaction evidence="10">
        <text>an acyl phosphate + sn-glycerol 3-phosphate = a 1-acyl-sn-glycero-3-phosphate + phosphate</text>
        <dbReference type="Rhea" id="RHEA:34075"/>
        <dbReference type="ChEBI" id="CHEBI:43474"/>
        <dbReference type="ChEBI" id="CHEBI:57597"/>
        <dbReference type="ChEBI" id="CHEBI:57970"/>
        <dbReference type="ChEBI" id="CHEBI:59918"/>
        <dbReference type="EC" id="2.3.1.275"/>
    </reaction>
</comment>
<gene>
    <name evidence="10" type="primary">plsY</name>
    <name evidence="11" type="ORF">ADH66_04255</name>
</gene>
<sequence length="239" mass="26159">MNMQAKAVIILALVISAVIGYLLGGVNWAIILTRIVQRKDIRDQGSGNAGMTNVLRSVGKLPALLTFAGDFLKCVIAVLLSQLIMNWMFMNPDVLLSPDYAPTAELLRCARYAAGAACVVGHIFPVYYGFRGGKGIVAAAAMIALTDWRVFLAVIATFGLLFLWRKIISLASVTCAALYPVYTFLIVFLVDFQRWGRPVWYLLTAVGVSLFVGALVLIKHRANIGRLLRGEEKPIVGRK</sequence>
<keyword evidence="2 10" id="KW-0444">Lipid biosynthesis</keyword>
<evidence type="ECO:0000313" key="11">
    <source>
        <dbReference type="EMBL" id="ASB39931.1"/>
    </source>
</evidence>
<dbReference type="SMART" id="SM01207">
    <property type="entry name" value="G3P_acyltransf"/>
    <property type="match status" value="1"/>
</dbReference>
<protein>
    <recommendedName>
        <fullName evidence="10">Glycerol-3-phosphate acyltransferase</fullName>
    </recommendedName>
    <alternativeName>
        <fullName evidence="10">Acyl-PO4 G3P acyltransferase</fullName>
    </alternativeName>
    <alternativeName>
        <fullName evidence="10">Acyl-phosphate--glycerol-3-phosphate acyltransferase</fullName>
    </alternativeName>
    <alternativeName>
        <fullName evidence="10">G3P acyltransferase</fullName>
        <shortName evidence="10">GPAT</shortName>
        <ecNumber evidence="10">2.3.1.275</ecNumber>
    </alternativeName>
    <alternativeName>
        <fullName evidence="10">Lysophosphatidic acid synthase</fullName>
        <shortName evidence="10">LPA synthase</shortName>
    </alternativeName>
</protein>
<evidence type="ECO:0000256" key="8">
    <source>
        <dbReference type="ARBA" id="ARBA00023209"/>
    </source>
</evidence>
<dbReference type="PANTHER" id="PTHR30309">
    <property type="entry name" value="INNER MEMBRANE PROTEIN YGIH"/>
    <property type="match status" value="1"/>
</dbReference>
<organism evidence="11 12">
    <name type="scientific">Acutalibacter muris</name>
    <dbReference type="NCBI Taxonomy" id="1796620"/>
    <lineage>
        <taxon>Bacteria</taxon>
        <taxon>Bacillati</taxon>
        <taxon>Bacillota</taxon>
        <taxon>Clostridia</taxon>
        <taxon>Eubacteriales</taxon>
        <taxon>Acutalibacteraceae</taxon>
        <taxon>Acutalibacter</taxon>
    </lineage>
</organism>
<dbReference type="HAMAP" id="MF_01043">
    <property type="entry name" value="PlsY"/>
    <property type="match status" value="1"/>
</dbReference>
<feature type="transmembrane region" description="Helical" evidence="10">
    <location>
        <begin position="63"/>
        <end position="89"/>
    </location>
</feature>
<evidence type="ECO:0000313" key="12">
    <source>
        <dbReference type="Proteomes" id="UP000196710"/>
    </source>
</evidence>
<evidence type="ECO:0000256" key="4">
    <source>
        <dbReference type="ARBA" id="ARBA00022692"/>
    </source>
</evidence>
<name>A0ABN5A3G7_9FIRM</name>
<keyword evidence="3 10" id="KW-0808">Transferase</keyword>
<evidence type="ECO:0000256" key="6">
    <source>
        <dbReference type="ARBA" id="ARBA00023098"/>
    </source>
</evidence>
<evidence type="ECO:0000256" key="2">
    <source>
        <dbReference type="ARBA" id="ARBA00022516"/>
    </source>
</evidence>
<dbReference type="EC" id="2.3.1.275" evidence="10"/>
<dbReference type="Proteomes" id="UP000196710">
    <property type="component" value="Chromosome"/>
</dbReference>
<keyword evidence="7 10" id="KW-0472">Membrane</keyword>
<keyword evidence="9 10" id="KW-1208">Phospholipid metabolism</keyword>
<reference evidence="12" key="1">
    <citation type="submission" date="2017-05" db="EMBL/GenBank/DDBJ databases">
        <title>Improved OligoMM genomes.</title>
        <authorList>
            <person name="Garzetti D."/>
        </authorList>
    </citation>
    <scope>NUCLEOTIDE SEQUENCE [LARGE SCALE GENOMIC DNA]</scope>
    <source>
        <strain evidence="12">KB18</strain>
    </source>
</reference>